<feature type="region of interest" description="Disordered" evidence="2">
    <location>
        <begin position="320"/>
        <end position="372"/>
    </location>
</feature>
<feature type="region of interest" description="Disordered" evidence="2">
    <location>
        <begin position="36"/>
        <end position="74"/>
    </location>
</feature>
<protein>
    <submittedName>
        <fullName evidence="3">Multicopy suppressor of BFA (Brefeldin A)</fullName>
    </submittedName>
</protein>
<reference evidence="3" key="1">
    <citation type="submission" date="2022-07" db="EMBL/GenBank/DDBJ databases">
        <title>Phylogenomic reconstructions and comparative analyses of Kickxellomycotina fungi.</title>
        <authorList>
            <person name="Reynolds N.K."/>
            <person name="Stajich J.E."/>
            <person name="Barry K."/>
            <person name="Grigoriev I.V."/>
            <person name="Crous P."/>
            <person name="Smith M.E."/>
        </authorList>
    </citation>
    <scope>NUCLEOTIDE SEQUENCE</scope>
    <source>
        <strain evidence="3">RSA 567</strain>
    </source>
</reference>
<dbReference type="PANTHER" id="PTHR31027">
    <property type="entry name" value="NUCLEAR SEGREGATION PROTEIN BFR1"/>
    <property type="match status" value="1"/>
</dbReference>
<dbReference type="GO" id="GO:0042175">
    <property type="term" value="C:nuclear outer membrane-endoplasmic reticulum membrane network"/>
    <property type="evidence" value="ECO:0007669"/>
    <property type="project" value="TreeGrafter"/>
</dbReference>
<evidence type="ECO:0000313" key="3">
    <source>
        <dbReference type="EMBL" id="KAJ1973228.1"/>
    </source>
</evidence>
<dbReference type="GO" id="GO:0005783">
    <property type="term" value="C:endoplasmic reticulum"/>
    <property type="evidence" value="ECO:0007669"/>
    <property type="project" value="TreeGrafter"/>
</dbReference>
<feature type="compositionally biased region" description="Basic residues" evidence="2">
    <location>
        <begin position="348"/>
        <end position="358"/>
    </location>
</feature>
<comment type="caution">
    <text evidence="3">The sequence shown here is derived from an EMBL/GenBank/DDBJ whole genome shotgun (WGS) entry which is preliminary data.</text>
</comment>
<feature type="region of interest" description="Disordered" evidence="2">
    <location>
        <begin position="249"/>
        <end position="270"/>
    </location>
</feature>
<feature type="coiled-coil region" evidence="1">
    <location>
        <begin position="81"/>
        <end position="130"/>
    </location>
</feature>
<evidence type="ECO:0000256" key="2">
    <source>
        <dbReference type="SAM" id="MobiDB-lite"/>
    </source>
</evidence>
<proteinExistence type="predicted"/>
<dbReference type="AlphaFoldDB" id="A0A9W8B165"/>
<keyword evidence="1" id="KW-0175">Coiled coil</keyword>
<name>A0A9W8B165_9FUNG</name>
<dbReference type="GO" id="GO:0003729">
    <property type="term" value="F:mRNA binding"/>
    <property type="evidence" value="ECO:0007669"/>
    <property type="project" value="TreeGrafter"/>
</dbReference>
<dbReference type="InterPro" id="IPR039604">
    <property type="entry name" value="Bfr1"/>
</dbReference>
<evidence type="ECO:0000313" key="4">
    <source>
        <dbReference type="Proteomes" id="UP001151582"/>
    </source>
</evidence>
<keyword evidence="4" id="KW-1185">Reference proteome</keyword>
<dbReference type="GO" id="GO:0008298">
    <property type="term" value="P:intracellular mRNA localization"/>
    <property type="evidence" value="ECO:0007669"/>
    <property type="project" value="TreeGrafter"/>
</dbReference>
<dbReference type="OrthoDB" id="2195113at2759"/>
<sequence length="454" mass="51560">MAPTTRKSVPKPDFAVQQQALDAIDKKIQEATQKYAELKGLGPQRGPNDSAAHEKKQALASQLHQLKHQRTLNQETRQKLVDKQRALKLSLQRRIDALKLKRSKFPFQSVADLDKRVSELEEQIEGGQLTLVAERKALDTVASLQRGRKVVEGCHSEQEAIDRDLKQLETINAQLEEEDTDPLSDQFHQVQSELKVSKAEAAKLQQDKQEALQLRAEAKKNLDELYAERRAQQNAFHEAKAKYNAWVQEDRKRRDEERRQQRLEEERERKQAQIEEAQALADTPAFAHELATCASLLHYLDDKVLPAPLRANNCAEPLQTLPPTINIPKGAQVLNRGSNSTPHELSSKSKKRTHRKKRHDPESAQGTNSSQLGRTITFPLAVMEQFWEVGLTPPATMADVQACRKELVEKQQWYLDNQDRVAAETKAKASDRVAKLQQEMRSLTVNKSTVTKSN</sequence>
<gene>
    <name evidence="3" type="primary">BFR1</name>
    <name evidence="3" type="ORF">H4R34_005147</name>
</gene>
<dbReference type="Proteomes" id="UP001151582">
    <property type="component" value="Unassembled WGS sequence"/>
</dbReference>
<dbReference type="EMBL" id="JANBQB010000866">
    <property type="protein sequence ID" value="KAJ1973228.1"/>
    <property type="molecule type" value="Genomic_DNA"/>
</dbReference>
<accession>A0A9W8B165</accession>
<dbReference type="GO" id="GO:1990904">
    <property type="term" value="C:ribonucleoprotein complex"/>
    <property type="evidence" value="ECO:0007669"/>
    <property type="project" value="TreeGrafter"/>
</dbReference>
<dbReference type="PANTHER" id="PTHR31027:SF2">
    <property type="entry name" value="LEBERCILIN DOMAIN-CONTAINING PROTEIN"/>
    <property type="match status" value="1"/>
</dbReference>
<evidence type="ECO:0000256" key="1">
    <source>
        <dbReference type="SAM" id="Coils"/>
    </source>
</evidence>
<organism evidence="3 4">
    <name type="scientific">Dimargaris verticillata</name>
    <dbReference type="NCBI Taxonomy" id="2761393"/>
    <lineage>
        <taxon>Eukaryota</taxon>
        <taxon>Fungi</taxon>
        <taxon>Fungi incertae sedis</taxon>
        <taxon>Zoopagomycota</taxon>
        <taxon>Kickxellomycotina</taxon>
        <taxon>Dimargaritomycetes</taxon>
        <taxon>Dimargaritales</taxon>
        <taxon>Dimargaritaceae</taxon>
        <taxon>Dimargaris</taxon>
    </lineage>
</organism>
<feature type="compositionally biased region" description="Polar residues" evidence="2">
    <location>
        <begin position="335"/>
        <end position="344"/>
    </location>
</feature>